<keyword evidence="2" id="KW-1185">Reference proteome</keyword>
<name>A0ABS4GQF1_9BACL</name>
<reference evidence="1 2" key="1">
    <citation type="submission" date="2021-03" db="EMBL/GenBank/DDBJ databases">
        <title>Genomic Encyclopedia of Type Strains, Phase IV (KMG-IV): sequencing the most valuable type-strain genomes for metagenomic binning, comparative biology and taxonomic classification.</title>
        <authorList>
            <person name="Goeker M."/>
        </authorList>
    </citation>
    <scope>NUCLEOTIDE SEQUENCE [LARGE SCALE GENOMIC DNA]</scope>
    <source>
        <strain evidence="1 2">DSM 24738</strain>
    </source>
</reference>
<dbReference type="Proteomes" id="UP001519343">
    <property type="component" value="Unassembled WGS sequence"/>
</dbReference>
<evidence type="ECO:0000313" key="2">
    <source>
        <dbReference type="Proteomes" id="UP001519343"/>
    </source>
</evidence>
<evidence type="ECO:0008006" key="3">
    <source>
        <dbReference type="Google" id="ProtNLM"/>
    </source>
</evidence>
<protein>
    <recommendedName>
        <fullName evidence="3">Transposase</fullName>
    </recommendedName>
</protein>
<sequence>MTFIGAMKINTGVKIGWNELHRGYEDQYQGGNRLE</sequence>
<gene>
    <name evidence="1" type="ORF">J2Z37_002502</name>
</gene>
<accession>A0ABS4GQF1</accession>
<dbReference type="EMBL" id="JAGGKT010000006">
    <property type="protein sequence ID" value="MBP1932501.1"/>
    <property type="molecule type" value="Genomic_DNA"/>
</dbReference>
<comment type="caution">
    <text evidence="1">The sequence shown here is derived from an EMBL/GenBank/DDBJ whole genome shotgun (WGS) entry which is preliminary data.</text>
</comment>
<evidence type="ECO:0000313" key="1">
    <source>
        <dbReference type="EMBL" id="MBP1932501.1"/>
    </source>
</evidence>
<organism evidence="1 2">
    <name type="scientific">Ammoniphilus resinae</name>
    <dbReference type="NCBI Taxonomy" id="861532"/>
    <lineage>
        <taxon>Bacteria</taxon>
        <taxon>Bacillati</taxon>
        <taxon>Bacillota</taxon>
        <taxon>Bacilli</taxon>
        <taxon>Bacillales</taxon>
        <taxon>Paenibacillaceae</taxon>
        <taxon>Aneurinibacillus group</taxon>
        <taxon>Ammoniphilus</taxon>
    </lineage>
</organism>
<proteinExistence type="predicted"/>